<feature type="domain" description="DAHP synthetase I/KDSA" evidence="7">
    <location>
        <begin position="2"/>
        <end position="205"/>
    </location>
</feature>
<dbReference type="Pfam" id="PF00793">
    <property type="entry name" value="DAHP_synth_1"/>
    <property type="match status" value="1"/>
</dbReference>
<dbReference type="PANTHER" id="PTHR21225">
    <property type="entry name" value="PHOSPHO-2-DEHYDRO-3-DEOXYHEPTONATE ALDOLASE DAHP SYNTHETASE"/>
    <property type="match status" value="1"/>
</dbReference>
<evidence type="ECO:0000256" key="2">
    <source>
        <dbReference type="ARBA" id="ARBA00012694"/>
    </source>
</evidence>
<organism evidence="8 9">
    <name type="scientific">Cytospora paraplurivora</name>
    <dbReference type="NCBI Taxonomy" id="2898453"/>
    <lineage>
        <taxon>Eukaryota</taxon>
        <taxon>Fungi</taxon>
        <taxon>Dikarya</taxon>
        <taxon>Ascomycota</taxon>
        <taxon>Pezizomycotina</taxon>
        <taxon>Sordariomycetes</taxon>
        <taxon>Sordariomycetidae</taxon>
        <taxon>Diaporthales</taxon>
        <taxon>Cytosporaceae</taxon>
        <taxon>Cytospora</taxon>
    </lineage>
</organism>
<dbReference type="AlphaFoldDB" id="A0AAN9YDG2"/>
<evidence type="ECO:0000256" key="6">
    <source>
        <dbReference type="ARBA" id="ARBA00047508"/>
    </source>
</evidence>
<dbReference type="GO" id="GO:0003849">
    <property type="term" value="F:3-deoxy-7-phosphoheptulonate synthase activity"/>
    <property type="evidence" value="ECO:0007669"/>
    <property type="project" value="UniProtKB-EC"/>
</dbReference>
<dbReference type="InterPro" id="IPR006219">
    <property type="entry name" value="DAHP_synth_1"/>
</dbReference>
<dbReference type="InterPro" id="IPR006218">
    <property type="entry name" value="DAHP1/KDSA"/>
</dbReference>
<gene>
    <name evidence="8" type="ORF">SLS53_007679</name>
</gene>
<accession>A0AAN9YDG2</accession>
<comment type="caution">
    <text evidence="8">The sequence shown here is derived from an EMBL/GenBank/DDBJ whole genome shotgun (WGS) entry which is preliminary data.</text>
</comment>
<reference evidence="8 9" key="1">
    <citation type="journal article" date="2023" name="PLoS ONE">
        <title>Cytospora paraplurivora sp. nov. isolated from orchards with fruit tree decline syndrome in Ontario, Canada.</title>
        <authorList>
            <person name="Ilyukhin E."/>
            <person name="Nguyen H.D.T."/>
            <person name="Castle A.J."/>
            <person name="Ellouze W."/>
        </authorList>
    </citation>
    <scope>NUCLEOTIDE SEQUENCE [LARGE SCALE GENOMIC DNA]</scope>
    <source>
        <strain evidence="8 9">FDS-564</strain>
    </source>
</reference>
<name>A0AAN9YDG2_9PEZI</name>
<dbReference type="InterPro" id="IPR013785">
    <property type="entry name" value="Aldolase_TIM"/>
</dbReference>
<keyword evidence="4" id="KW-0808">Transferase</keyword>
<evidence type="ECO:0000256" key="4">
    <source>
        <dbReference type="ARBA" id="ARBA00022679"/>
    </source>
</evidence>
<dbReference type="GO" id="GO:0009073">
    <property type="term" value="P:aromatic amino acid family biosynthetic process"/>
    <property type="evidence" value="ECO:0007669"/>
    <property type="project" value="UniProtKB-KW"/>
</dbReference>
<evidence type="ECO:0000256" key="1">
    <source>
        <dbReference type="ARBA" id="ARBA00007985"/>
    </source>
</evidence>
<keyword evidence="5" id="KW-0057">Aromatic amino acid biosynthesis</keyword>
<dbReference type="GO" id="GO:0008652">
    <property type="term" value="P:amino acid biosynthetic process"/>
    <property type="evidence" value="ECO:0007669"/>
    <property type="project" value="UniProtKB-KW"/>
</dbReference>
<dbReference type="SUPFAM" id="SSF51569">
    <property type="entry name" value="Aldolase"/>
    <property type="match status" value="1"/>
</dbReference>
<dbReference type="EC" id="2.5.1.54" evidence="2"/>
<dbReference type="NCBIfam" id="TIGR00034">
    <property type="entry name" value="aroFGH"/>
    <property type="match status" value="1"/>
</dbReference>
<dbReference type="PANTHER" id="PTHR21225:SF10">
    <property type="entry name" value="PHOSPHO-2-DEHYDRO-3-DEOXYHEPTONATE ALDOLASE, TYR-SENSITIVE"/>
    <property type="match status" value="1"/>
</dbReference>
<dbReference type="EMBL" id="JAJSPL020000041">
    <property type="protein sequence ID" value="KAK7734902.1"/>
    <property type="molecule type" value="Genomic_DNA"/>
</dbReference>
<proteinExistence type="inferred from homology"/>
<evidence type="ECO:0000256" key="3">
    <source>
        <dbReference type="ARBA" id="ARBA00022605"/>
    </source>
</evidence>
<keyword evidence="9" id="KW-1185">Reference proteome</keyword>
<evidence type="ECO:0000256" key="5">
    <source>
        <dbReference type="ARBA" id="ARBA00023141"/>
    </source>
</evidence>
<dbReference type="Proteomes" id="UP001320245">
    <property type="component" value="Unassembled WGS sequence"/>
</dbReference>
<sequence>MGLPVVTELLSPFAVPFFQDILACGVIGARTTESQTHRELASSLPFPVGFKNGTDGDLTVAIDAMTATASSQTMVSIDDDGRLVHSCSQGNNDAFVILRGGKGGPNYSPEHIVEAEKALGNAGKQARLVVDCSHGNSAKDYRNQGLVVVSVVDQVAAGSPILGVMIESNINAGKQHISSAEGIGCLKYGVSITDGCVGWEETEKMLDRLASATLQRRQIAVARSHFNSGISPRFAQTPFLKKGQLIETIEELQSDDVIPYVVYYFIGK</sequence>
<dbReference type="GO" id="GO:0005737">
    <property type="term" value="C:cytoplasm"/>
    <property type="evidence" value="ECO:0007669"/>
    <property type="project" value="TreeGrafter"/>
</dbReference>
<evidence type="ECO:0000313" key="8">
    <source>
        <dbReference type="EMBL" id="KAK7734902.1"/>
    </source>
</evidence>
<keyword evidence="3" id="KW-0028">Amino-acid biosynthesis</keyword>
<evidence type="ECO:0000313" key="9">
    <source>
        <dbReference type="Proteomes" id="UP001320245"/>
    </source>
</evidence>
<comment type="similarity">
    <text evidence="1">Belongs to the class-I DAHP synthase family.</text>
</comment>
<comment type="catalytic activity">
    <reaction evidence="6">
        <text>D-erythrose 4-phosphate + phosphoenolpyruvate + H2O = 7-phospho-2-dehydro-3-deoxy-D-arabino-heptonate + phosphate</text>
        <dbReference type="Rhea" id="RHEA:14717"/>
        <dbReference type="ChEBI" id="CHEBI:15377"/>
        <dbReference type="ChEBI" id="CHEBI:16897"/>
        <dbReference type="ChEBI" id="CHEBI:43474"/>
        <dbReference type="ChEBI" id="CHEBI:58394"/>
        <dbReference type="ChEBI" id="CHEBI:58702"/>
        <dbReference type="EC" id="2.5.1.54"/>
    </reaction>
</comment>
<dbReference type="Gene3D" id="3.20.20.70">
    <property type="entry name" value="Aldolase class I"/>
    <property type="match status" value="1"/>
</dbReference>
<evidence type="ECO:0000259" key="7">
    <source>
        <dbReference type="Pfam" id="PF00793"/>
    </source>
</evidence>
<protein>
    <recommendedName>
        <fullName evidence="2">3-deoxy-7-phosphoheptulonate synthase</fullName>
        <ecNumber evidence="2">2.5.1.54</ecNumber>
    </recommendedName>
</protein>